<dbReference type="SUPFAM" id="SSF51215">
    <property type="entry name" value="Regulatory protein AraC"/>
    <property type="match status" value="1"/>
</dbReference>
<dbReference type="InterPro" id="IPR018062">
    <property type="entry name" value="HTH_AraC-typ_CS"/>
</dbReference>
<name>A0A1D3TWN1_9FIRM</name>
<feature type="domain" description="HTH araC/xylS-type" evidence="4">
    <location>
        <begin position="160"/>
        <end position="258"/>
    </location>
</feature>
<dbReference type="SMART" id="SM00342">
    <property type="entry name" value="HTH_ARAC"/>
    <property type="match status" value="1"/>
</dbReference>
<evidence type="ECO:0000313" key="6">
    <source>
        <dbReference type="Proteomes" id="UP000199315"/>
    </source>
</evidence>
<dbReference type="PROSITE" id="PS00041">
    <property type="entry name" value="HTH_ARAC_FAMILY_1"/>
    <property type="match status" value="1"/>
</dbReference>
<keyword evidence="3" id="KW-0804">Transcription</keyword>
<accession>A0A1D3TWN1</accession>
<dbReference type="PROSITE" id="PS01124">
    <property type="entry name" value="HTH_ARAC_FAMILY_2"/>
    <property type="match status" value="1"/>
</dbReference>
<dbReference type="Proteomes" id="UP000199315">
    <property type="component" value="Unassembled WGS sequence"/>
</dbReference>
<dbReference type="PANTHER" id="PTHR43280">
    <property type="entry name" value="ARAC-FAMILY TRANSCRIPTIONAL REGULATOR"/>
    <property type="match status" value="1"/>
</dbReference>
<dbReference type="GO" id="GO:0003700">
    <property type="term" value="F:DNA-binding transcription factor activity"/>
    <property type="evidence" value="ECO:0007669"/>
    <property type="project" value="InterPro"/>
</dbReference>
<proteinExistence type="predicted"/>
<dbReference type="GO" id="GO:0043565">
    <property type="term" value="F:sequence-specific DNA binding"/>
    <property type="evidence" value="ECO:0007669"/>
    <property type="project" value="InterPro"/>
</dbReference>
<dbReference type="STRING" id="1619234.SAMN05421730_102415"/>
<dbReference type="AlphaFoldDB" id="A0A1D3TWN1"/>
<evidence type="ECO:0000256" key="2">
    <source>
        <dbReference type="ARBA" id="ARBA00023125"/>
    </source>
</evidence>
<dbReference type="Gene3D" id="2.60.120.280">
    <property type="entry name" value="Regulatory protein AraC"/>
    <property type="match status" value="1"/>
</dbReference>
<organism evidence="5 6">
    <name type="scientific">Anaerobium acetethylicum</name>
    <dbReference type="NCBI Taxonomy" id="1619234"/>
    <lineage>
        <taxon>Bacteria</taxon>
        <taxon>Bacillati</taxon>
        <taxon>Bacillota</taxon>
        <taxon>Clostridia</taxon>
        <taxon>Lachnospirales</taxon>
        <taxon>Lachnospiraceae</taxon>
        <taxon>Anaerobium</taxon>
    </lineage>
</organism>
<keyword evidence="2 5" id="KW-0238">DNA-binding</keyword>
<dbReference type="SUPFAM" id="SSF46689">
    <property type="entry name" value="Homeodomain-like"/>
    <property type="match status" value="1"/>
</dbReference>
<evidence type="ECO:0000256" key="3">
    <source>
        <dbReference type="ARBA" id="ARBA00023163"/>
    </source>
</evidence>
<dbReference type="InterPro" id="IPR018060">
    <property type="entry name" value="HTH_AraC"/>
</dbReference>
<evidence type="ECO:0000259" key="4">
    <source>
        <dbReference type="PROSITE" id="PS01124"/>
    </source>
</evidence>
<dbReference type="InterPro" id="IPR037923">
    <property type="entry name" value="HTH-like"/>
</dbReference>
<keyword evidence="6" id="KW-1185">Reference proteome</keyword>
<protein>
    <submittedName>
        <fullName evidence="5">AraC-type DNA-binding protein</fullName>
    </submittedName>
</protein>
<dbReference type="Pfam" id="PF12833">
    <property type="entry name" value="HTH_18"/>
    <property type="match status" value="1"/>
</dbReference>
<keyword evidence="1" id="KW-0805">Transcription regulation</keyword>
<sequence>MYMIDFCGYNIHNPDNDIIYRPNGSSSYLFLLVLAPMNFEINGQEVLAKPGACMLYTPGFAQKYQACTEFYNSFVHFIPDSEQDVEAEYGIPLNTIFYPEGIDEINWYIRKIHREYLEKALHYENQLDAYVRQLLVYMDREYRSISQKQSVKNSMYAEFQSLRLQMLSYCEEDWPVERMCRIMNLEKSQLYAGYKKLFYTTPKAELIQARIDKAKYLMTNEALQISQVAQKSGFHDIYHFSRCFKKICGCAPSQYGKMDT</sequence>
<dbReference type="InterPro" id="IPR009057">
    <property type="entry name" value="Homeodomain-like_sf"/>
</dbReference>
<dbReference type="EMBL" id="FMKA01000024">
    <property type="protein sequence ID" value="SCP98670.1"/>
    <property type="molecule type" value="Genomic_DNA"/>
</dbReference>
<reference evidence="5 6" key="1">
    <citation type="submission" date="2016-09" db="EMBL/GenBank/DDBJ databases">
        <authorList>
            <person name="Capua I."/>
            <person name="De Benedictis P."/>
            <person name="Joannis T."/>
            <person name="Lombin L.H."/>
            <person name="Cattoli G."/>
        </authorList>
    </citation>
    <scope>NUCLEOTIDE SEQUENCE [LARGE SCALE GENOMIC DNA]</scope>
    <source>
        <strain evidence="5 6">GluBS11</strain>
    </source>
</reference>
<dbReference type="PANTHER" id="PTHR43280:SF2">
    <property type="entry name" value="HTH-TYPE TRANSCRIPTIONAL REGULATOR EXSA"/>
    <property type="match status" value="1"/>
</dbReference>
<evidence type="ECO:0000313" key="5">
    <source>
        <dbReference type="EMBL" id="SCP98670.1"/>
    </source>
</evidence>
<dbReference type="RefSeq" id="WP_091235774.1">
    <property type="nucleotide sequence ID" value="NZ_FMKA01000024.1"/>
</dbReference>
<dbReference type="OrthoDB" id="2599717at2"/>
<gene>
    <name evidence="5" type="ORF">SAMN05421730_102415</name>
</gene>
<evidence type="ECO:0000256" key="1">
    <source>
        <dbReference type="ARBA" id="ARBA00023015"/>
    </source>
</evidence>
<dbReference type="Gene3D" id="1.10.10.60">
    <property type="entry name" value="Homeodomain-like"/>
    <property type="match status" value="1"/>
</dbReference>